<dbReference type="SUPFAM" id="SSF53448">
    <property type="entry name" value="Nucleotide-diphospho-sugar transferases"/>
    <property type="match status" value="1"/>
</dbReference>
<accession>A0ABV3T2D1</accession>
<keyword evidence="1" id="KW-0328">Glycosyltransferase</keyword>
<keyword evidence="2" id="KW-1185">Reference proteome</keyword>
<dbReference type="Pfam" id="PF13704">
    <property type="entry name" value="Glyco_tranf_2_4"/>
    <property type="match status" value="1"/>
</dbReference>
<dbReference type="EC" id="2.4.-.-" evidence="1"/>
<comment type="caution">
    <text evidence="1">The sequence shown here is derived from an EMBL/GenBank/DDBJ whole genome shotgun (WGS) entry which is preliminary data.</text>
</comment>
<dbReference type="GO" id="GO:0016757">
    <property type="term" value="F:glycosyltransferase activity"/>
    <property type="evidence" value="ECO:0007669"/>
    <property type="project" value="UniProtKB-KW"/>
</dbReference>
<organism evidence="1 2">
    <name type="scientific">Nocardioides eburneus</name>
    <dbReference type="NCBI Taxonomy" id="3231482"/>
    <lineage>
        <taxon>Bacteria</taxon>
        <taxon>Bacillati</taxon>
        <taxon>Actinomycetota</taxon>
        <taxon>Actinomycetes</taxon>
        <taxon>Propionibacteriales</taxon>
        <taxon>Nocardioidaceae</taxon>
        <taxon>Nocardioides</taxon>
    </lineage>
</organism>
<sequence>MSKLPRVAAVTMVRNEGRMLHKWVDHYGGQLGLDSLVVVDDNSDDGSTDGLRCRVERIKPITGEFEPERMKIVSKVGRKLLRDHDAVIFADADEFLVPDPARYADLREFAAARIGREAVGAMCLNVIHHVPGEGALDFDRPVLDQREVVKFIPLFCKPALKFVPNSWTTASHGIQGASYVVDPELFMFHLKFADRDHLARIAAHRRAMVELDGRASETSWQFTSDEMLDLLDRLNADLGPDLSRLEDFVPRPEVLEGIVKTLPNGITRSTGARMVRAMQRRPFRRIPVRFRGTA</sequence>
<dbReference type="CDD" id="cd00761">
    <property type="entry name" value="Glyco_tranf_GTA_type"/>
    <property type="match status" value="1"/>
</dbReference>
<keyword evidence="1" id="KW-0808">Transferase</keyword>
<dbReference type="Proteomes" id="UP001556631">
    <property type="component" value="Unassembled WGS sequence"/>
</dbReference>
<dbReference type="InterPro" id="IPR029044">
    <property type="entry name" value="Nucleotide-diphossugar_trans"/>
</dbReference>
<gene>
    <name evidence="1" type="ORF">AB3X52_17250</name>
</gene>
<name>A0ABV3T2D1_9ACTN</name>
<dbReference type="RefSeq" id="WP_367995334.1">
    <property type="nucleotide sequence ID" value="NZ_JBFPJR010000041.1"/>
</dbReference>
<evidence type="ECO:0000313" key="1">
    <source>
        <dbReference type="EMBL" id="MEX0429368.1"/>
    </source>
</evidence>
<evidence type="ECO:0000313" key="2">
    <source>
        <dbReference type="Proteomes" id="UP001556631"/>
    </source>
</evidence>
<proteinExistence type="predicted"/>
<dbReference type="EMBL" id="JBFPJR010000041">
    <property type="protein sequence ID" value="MEX0429368.1"/>
    <property type="molecule type" value="Genomic_DNA"/>
</dbReference>
<protein>
    <submittedName>
        <fullName evidence="1">Glycosyltransferase family 2 protein</fullName>
        <ecNumber evidence="1">2.4.-.-</ecNumber>
    </submittedName>
</protein>
<reference evidence="1 2" key="1">
    <citation type="submission" date="2024-07" db="EMBL/GenBank/DDBJ databases">
        <authorList>
            <person name="Lee S."/>
            <person name="Kang M."/>
        </authorList>
    </citation>
    <scope>NUCLEOTIDE SEQUENCE [LARGE SCALE GENOMIC DNA]</scope>
    <source>
        <strain evidence="1 2">DS6</strain>
    </source>
</reference>